<dbReference type="AlphaFoldDB" id="A0AAX4AYZ6"/>
<dbReference type="Pfam" id="PF03577">
    <property type="entry name" value="Peptidase_C69"/>
    <property type="match status" value="1"/>
</dbReference>
<dbReference type="EC" id="3.4.13.-" evidence="10"/>
<protein>
    <submittedName>
        <fullName evidence="10">C69 family dipeptidase</fullName>
        <ecNumber evidence="10">3.4.13.-</ecNumber>
    </submittedName>
</protein>
<dbReference type="PANTHER" id="PTHR44826">
    <property type="entry name" value="SPORE COAT PROTEIN SP85"/>
    <property type="match status" value="1"/>
</dbReference>
<dbReference type="GO" id="GO:0016805">
    <property type="term" value="F:dipeptidase activity"/>
    <property type="evidence" value="ECO:0007669"/>
    <property type="project" value="UniProtKB-KW"/>
</dbReference>
<evidence type="ECO:0000256" key="8">
    <source>
        <dbReference type="SAM" id="SignalP"/>
    </source>
</evidence>
<dbReference type="Gene3D" id="3.60.60.10">
    <property type="entry name" value="Penicillin V Acylase, Chain A"/>
    <property type="match status" value="1"/>
</dbReference>
<keyword evidence="10" id="KW-0224">Dipeptidase</keyword>
<dbReference type="PROSITE" id="PS51257">
    <property type="entry name" value="PROKAR_LIPOPROTEIN"/>
    <property type="match status" value="1"/>
</dbReference>
<dbReference type="NCBIfam" id="NF033678">
    <property type="entry name" value="C69_fam_dipept"/>
    <property type="match status" value="1"/>
</dbReference>
<evidence type="ECO:0000256" key="7">
    <source>
        <dbReference type="SAM" id="Phobius"/>
    </source>
</evidence>
<dbReference type="InterPro" id="IPR047804">
    <property type="entry name" value="C69_dipept_A-like"/>
</dbReference>
<dbReference type="InterPro" id="IPR019931">
    <property type="entry name" value="LPXTG_anchor"/>
</dbReference>
<keyword evidence="7" id="KW-0472">Membrane</keyword>
<feature type="transmembrane region" description="Helical" evidence="7">
    <location>
        <begin position="852"/>
        <end position="872"/>
    </location>
</feature>
<organism evidence="10 11">
    <name type="scientific">Streptococcus parasanguinis</name>
    <dbReference type="NCBI Taxonomy" id="1318"/>
    <lineage>
        <taxon>Bacteria</taxon>
        <taxon>Bacillati</taxon>
        <taxon>Bacillota</taxon>
        <taxon>Bacilli</taxon>
        <taxon>Lactobacillales</taxon>
        <taxon>Streptococcaceae</taxon>
        <taxon>Streptococcus</taxon>
    </lineage>
</organism>
<keyword evidence="2" id="KW-0964">Secreted</keyword>
<dbReference type="InterPro" id="IPR005322">
    <property type="entry name" value="Peptidase_C69"/>
</dbReference>
<dbReference type="RefSeq" id="WP_003008978.1">
    <property type="nucleotide sequence ID" value="NZ_CP133988.1"/>
</dbReference>
<feature type="compositionally biased region" description="Polar residues" evidence="6">
    <location>
        <begin position="698"/>
        <end position="708"/>
    </location>
</feature>
<evidence type="ECO:0000256" key="2">
    <source>
        <dbReference type="ARBA" id="ARBA00022525"/>
    </source>
</evidence>
<feature type="chain" id="PRO_5043668455" evidence="8">
    <location>
        <begin position="26"/>
        <end position="878"/>
    </location>
</feature>
<dbReference type="Proteomes" id="UP001248323">
    <property type="component" value="Chromosome"/>
</dbReference>
<keyword evidence="10" id="KW-0378">Hydrolase</keyword>
<keyword evidence="5" id="KW-0572">Peptidoglycan-anchor</keyword>
<proteinExistence type="predicted"/>
<keyword evidence="3 8" id="KW-0732">Signal</keyword>
<dbReference type="GO" id="GO:0070004">
    <property type="term" value="F:cysteine-type exopeptidase activity"/>
    <property type="evidence" value="ECO:0007669"/>
    <property type="project" value="InterPro"/>
</dbReference>
<evidence type="ECO:0000256" key="6">
    <source>
        <dbReference type="SAM" id="MobiDB-lite"/>
    </source>
</evidence>
<feature type="region of interest" description="Disordered" evidence="6">
    <location>
        <begin position="507"/>
        <end position="711"/>
    </location>
</feature>
<sequence length="878" mass="97153">MKKWLFKLSLVAMTFLLLPAQAVQACCGFIIGRQLTKDGTTLFGRTEDYPYYPNGGKHNKNYMVVDAKNYKEGDQLEDESNGFTYPHAASEMKYTATYDSARGDGSNGAFGEHGFNEAGVSMTSTVTAIPNKKVLKTDPLTENGIPEAAMLDVVLPRVKSAREGVEFLAKVIEEKGSAEGNVVVFADQNETWYMEILSGHQYVAVKVPEDKYAVFANTYYLGHVDLNDKENVIASKDVEKVAKESGNYKTDKDGNFHIAKSYGPEKYAEGDRSRTYAGITLLDPDSKVTYEDDEYELFRSPTDPNKKYTLEDAFALQRNRFEHLNGRFVPDDQIGVKKQGDDGSNDTVRKDQYKYALGNENVIDAHVYQINPNLPKSFGGTVWLGMGPSRNTPYVPFYGNVKDTYKAFKPQTATYDPNSWYWTVWHIDQMAINNQDLFGKSIQNHWKALEEQLIIEQKVSDSKYAALKADEAAAKAVEDKVTEDALARSERLFKQFKQYESELSATLKEAGRTDDPYRASLPDDYKDPTESSTEPSKEETKPSTESSTEPSKEETKPSTESSTEPSKEETKPSTESSTKPSKEETTPSTESSTEPSKEETTPSTESSTEPSKEETTPSTESSTEPSKEETKPSTESSTEPSKEETKPSTESSTEPSKEETKPSTESSTEPSKEETTPSTESSTEPSKEKTTPSSTTTIVPTNSNSVSTVGRPVLPTNSYILVDQATGIVLQNPDFAQGGYSLLVEVLKDVKELAGKEYKAYNIQLSNQNNPVHQISSTVVTIPVNGQKEVEAVYGIGEDGQLESFQFQLNEDKSAVTFTTSHFSTYGVVYKSAAKIEVKKGEKKLPSTGQSISIATMVGGVLLTVFGFGYYIEKRRTH</sequence>
<dbReference type="Pfam" id="PF00746">
    <property type="entry name" value="Gram_pos_anchor"/>
    <property type="match status" value="1"/>
</dbReference>
<dbReference type="InterPro" id="IPR051860">
    <property type="entry name" value="Plasmodium_CSP_Invasion"/>
</dbReference>
<evidence type="ECO:0000256" key="4">
    <source>
        <dbReference type="ARBA" id="ARBA00022737"/>
    </source>
</evidence>
<feature type="signal peptide" evidence="8">
    <location>
        <begin position="1"/>
        <end position="25"/>
    </location>
</feature>
<keyword evidence="7" id="KW-1133">Transmembrane helix</keyword>
<dbReference type="EMBL" id="CP133988">
    <property type="protein sequence ID" value="WNB83854.1"/>
    <property type="molecule type" value="Genomic_DNA"/>
</dbReference>
<dbReference type="GO" id="GO:0006508">
    <property type="term" value="P:proteolysis"/>
    <property type="evidence" value="ECO:0007669"/>
    <property type="project" value="InterPro"/>
</dbReference>
<name>A0AAX4AYZ6_STRPA</name>
<evidence type="ECO:0000259" key="9">
    <source>
        <dbReference type="Pfam" id="PF00746"/>
    </source>
</evidence>
<evidence type="ECO:0000313" key="11">
    <source>
        <dbReference type="Proteomes" id="UP001248323"/>
    </source>
</evidence>
<evidence type="ECO:0000256" key="5">
    <source>
        <dbReference type="ARBA" id="ARBA00023088"/>
    </source>
</evidence>
<keyword evidence="7" id="KW-0812">Transmembrane</keyword>
<evidence type="ECO:0000313" key="10">
    <source>
        <dbReference type="EMBL" id="WNB83854.1"/>
    </source>
</evidence>
<gene>
    <name evidence="10" type="ORF">RDV49_03175</name>
</gene>
<evidence type="ECO:0000256" key="3">
    <source>
        <dbReference type="ARBA" id="ARBA00022729"/>
    </source>
</evidence>
<accession>A0AAX4AYZ6</accession>
<keyword evidence="4" id="KW-0677">Repeat</keyword>
<keyword evidence="1" id="KW-0134">Cell wall</keyword>
<dbReference type="PANTHER" id="PTHR44826:SF3">
    <property type="entry name" value="SPORE COAT PROTEIN SP85"/>
    <property type="match status" value="1"/>
</dbReference>
<evidence type="ECO:0000256" key="1">
    <source>
        <dbReference type="ARBA" id="ARBA00022512"/>
    </source>
</evidence>
<keyword evidence="10" id="KW-0645">Protease</keyword>
<feature type="domain" description="Gram-positive cocci surface proteins LPxTG" evidence="9">
    <location>
        <begin position="838"/>
        <end position="877"/>
    </location>
</feature>
<reference evidence="10" key="1">
    <citation type="submission" date="2023-09" db="EMBL/GenBank/DDBJ databases">
        <title>Streptococcus_parasanguinius_hifiasm_complete_genome_Zymo_Research_ D6332.</title>
        <authorList>
            <person name="Damerum A."/>
        </authorList>
    </citation>
    <scope>NUCLEOTIDE SEQUENCE</scope>
    <source>
        <strain evidence="10">B-1756</strain>
    </source>
</reference>
<feature type="compositionally biased region" description="Basic and acidic residues" evidence="6">
    <location>
        <begin position="509"/>
        <end position="542"/>
    </location>
</feature>